<proteinExistence type="predicted"/>
<gene>
    <name evidence="1" type="ORF">C7449_10839</name>
</gene>
<accession>A0A2T5AZ40</accession>
<keyword evidence="2" id="KW-1185">Reference proteome</keyword>
<evidence type="ECO:0000313" key="1">
    <source>
        <dbReference type="EMBL" id="PTM91993.1"/>
    </source>
</evidence>
<name>A0A2T5AZ40_MYCDI</name>
<reference evidence="1 2" key="1">
    <citation type="submission" date="2018-04" db="EMBL/GenBank/DDBJ databases">
        <title>Genomic Encyclopedia of Type Strains, Phase IV (KMG-IV): sequencing the most valuable type-strain genomes for metagenomic binning, comparative biology and taxonomic classification.</title>
        <authorList>
            <person name="Goeker M."/>
        </authorList>
    </citation>
    <scope>NUCLEOTIDE SEQUENCE [LARGE SCALE GENOMIC DNA]</scope>
    <source>
        <strain evidence="1 2">DSM 7138</strain>
    </source>
</reference>
<comment type="caution">
    <text evidence="1">The sequence shown here is derived from an EMBL/GenBank/DDBJ whole genome shotgun (WGS) entry which is preliminary data.</text>
</comment>
<organism evidence="1 2">
    <name type="scientific">Mycoplana dimorpha</name>
    <dbReference type="NCBI Taxonomy" id="28320"/>
    <lineage>
        <taxon>Bacteria</taxon>
        <taxon>Pseudomonadati</taxon>
        <taxon>Pseudomonadota</taxon>
        <taxon>Alphaproteobacteria</taxon>
        <taxon>Hyphomicrobiales</taxon>
        <taxon>Rhizobiaceae</taxon>
        <taxon>Mycoplana</taxon>
    </lineage>
</organism>
<dbReference type="RefSeq" id="WP_108004277.1">
    <property type="nucleotide sequence ID" value="NZ_JBHEEX010000004.1"/>
</dbReference>
<dbReference type="OrthoDB" id="7187254at2"/>
<evidence type="ECO:0000313" key="2">
    <source>
        <dbReference type="Proteomes" id="UP000241247"/>
    </source>
</evidence>
<dbReference type="Proteomes" id="UP000241247">
    <property type="component" value="Unassembled WGS sequence"/>
</dbReference>
<sequence>MSEARGIVGESDLHAYVDGQLDTDRRADVEAWLDAHPQDAERVAGWSVQNERLRDAFSADFASLPTDHGLLQPKRAASLRPLARLARPAIATAAALVLFVSGFAAGRLVPGGAHPPAMPAVTELASEARTAFLIYTSEVRHPVEVGADQQQHLAAWLGKRLDYRLHLPDLSSLGYGLVGGRLVPVGGKPGALLMYQNQEGRRLTMMIGRNDEHRETSFRLDTTGPVRTFYWIDGPIGYAVSAEIPAEQLRAVADECYRQMEAA</sequence>
<protein>
    <submittedName>
        <fullName evidence="1">Anti-sigma factor RsiW</fullName>
    </submittedName>
</protein>
<dbReference type="AlphaFoldDB" id="A0A2T5AZ40"/>
<dbReference type="EMBL" id="PZZZ01000008">
    <property type="protein sequence ID" value="PTM91993.1"/>
    <property type="molecule type" value="Genomic_DNA"/>
</dbReference>